<dbReference type="STRING" id="589924.Ferp_2290"/>
<dbReference type="Proteomes" id="UP000002613">
    <property type="component" value="Chromosome"/>
</dbReference>
<keyword evidence="1 4" id="KW-0808">Transferase</keyword>
<dbReference type="GO" id="GO:0016747">
    <property type="term" value="F:acyltransferase activity, transferring groups other than amino-acyl groups"/>
    <property type="evidence" value="ECO:0007669"/>
    <property type="project" value="InterPro"/>
</dbReference>
<dbReference type="EMBL" id="CP001899">
    <property type="protein sequence ID" value="ADC66414.1"/>
    <property type="molecule type" value="Genomic_DNA"/>
</dbReference>
<evidence type="ECO:0000256" key="2">
    <source>
        <dbReference type="ARBA" id="ARBA00023315"/>
    </source>
</evidence>
<sequence length="175" mass="20710">MEAKLELFRVRQRREEVVDRKGEKVVIREYDHEKDFEKLVQMYETFSPENRCLGLPPTTRKAIEAWVGFLAKRGYNIVAEKDGRIIGHAAVIPTEDGRKVDLTIFVHQDYQDRGIGQELLKRIIEICRKNGFEGIMLVTERTNRRAIHVYKKFGFKVVNPEYEYDMYLDLRKTRS</sequence>
<dbReference type="SUPFAM" id="SSF55729">
    <property type="entry name" value="Acyl-CoA N-acyltransferases (Nat)"/>
    <property type="match status" value="1"/>
</dbReference>
<gene>
    <name evidence="4" type="ordered locus">Ferp_2290</name>
</gene>
<dbReference type="PANTHER" id="PTHR43072:SF23">
    <property type="entry name" value="UPF0039 PROTEIN C11D3.02C"/>
    <property type="match status" value="1"/>
</dbReference>
<evidence type="ECO:0000259" key="3">
    <source>
        <dbReference type="PROSITE" id="PS51186"/>
    </source>
</evidence>
<dbReference type="OrthoDB" id="51421at2157"/>
<reference evidence="5" key="1">
    <citation type="submission" date="2010-02" db="EMBL/GenBank/DDBJ databases">
        <title>Complete sequence of Ferroglobus placidus DSM 10642.</title>
        <authorList>
            <consortium name="US DOE Joint Genome Institute"/>
            <person name="Lucas S."/>
            <person name="Copeland A."/>
            <person name="Lapidus A."/>
            <person name="Cheng J.-F."/>
            <person name="Bruce D."/>
            <person name="Goodwin L."/>
            <person name="Pitluck S."/>
            <person name="Saunders E."/>
            <person name="Brettin T."/>
            <person name="Detter J.C."/>
            <person name="Han C."/>
            <person name="Tapia R."/>
            <person name="Larimer F."/>
            <person name="Land M."/>
            <person name="Hauser L."/>
            <person name="Kyrpides N."/>
            <person name="Ivanova N."/>
            <person name="Holmes D."/>
            <person name="Lovley D."/>
            <person name="Kyrpides N."/>
            <person name="Anderson I.J."/>
            <person name="Woyke T."/>
        </authorList>
    </citation>
    <scope>NUCLEOTIDE SEQUENCE [LARGE SCALE GENOMIC DNA]</scope>
    <source>
        <strain evidence="5">DSM 10642 / AEDII12DO</strain>
    </source>
</reference>
<dbReference type="Gene3D" id="3.40.630.30">
    <property type="match status" value="1"/>
</dbReference>
<dbReference type="Pfam" id="PF00583">
    <property type="entry name" value="Acetyltransf_1"/>
    <property type="match status" value="1"/>
</dbReference>
<dbReference type="InterPro" id="IPR016181">
    <property type="entry name" value="Acyl_CoA_acyltransferase"/>
</dbReference>
<dbReference type="eggNOG" id="arCOG00834">
    <property type="taxonomic scope" value="Archaea"/>
</dbReference>
<evidence type="ECO:0000313" key="5">
    <source>
        <dbReference type="Proteomes" id="UP000002613"/>
    </source>
</evidence>
<keyword evidence="2" id="KW-0012">Acyltransferase</keyword>
<dbReference type="PaxDb" id="589924-Ferp_2290"/>
<dbReference type="AlphaFoldDB" id="D3S1F0"/>
<organism evidence="4 5">
    <name type="scientific">Ferroglobus placidus (strain DSM 10642 / AEDII12DO)</name>
    <dbReference type="NCBI Taxonomy" id="589924"/>
    <lineage>
        <taxon>Archaea</taxon>
        <taxon>Methanobacteriati</taxon>
        <taxon>Methanobacteriota</taxon>
        <taxon>Archaeoglobi</taxon>
        <taxon>Archaeoglobales</taxon>
        <taxon>Archaeoglobaceae</taxon>
        <taxon>Ferroglobus</taxon>
    </lineage>
</organism>
<proteinExistence type="predicted"/>
<dbReference type="CDD" id="cd04301">
    <property type="entry name" value="NAT_SF"/>
    <property type="match status" value="1"/>
</dbReference>
<dbReference type="HOGENOM" id="CLU_102818_0_0_2"/>
<name>D3S1F0_FERPA</name>
<dbReference type="KEGG" id="fpl:Ferp_2290"/>
<evidence type="ECO:0000256" key="1">
    <source>
        <dbReference type="ARBA" id="ARBA00022679"/>
    </source>
</evidence>
<reference evidence="4 5" key="2">
    <citation type="journal article" date="2011" name="Stand. Genomic Sci.">
        <title>Complete genome sequence of Ferroglobus placidus AEDII12DO.</title>
        <authorList>
            <person name="Anderson I."/>
            <person name="Risso C."/>
            <person name="Holmes D."/>
            <person name="Lucas S."/>
            <person name="Copeland A."/>
            <person name="Lapidus A."/>
            <person name="Cheng J.F."/>
            <person name="Bruce D."/>
            <person name="Goodwin L."/>
            <person name="Pitluck S."/>
            <person name="Saunders E."/>
            <person name="Brettin T."/>
            <person name="Detter J.C."/>
            <person name="Han C."/>
            <person name="Tapia R."/>
            <person name="Larimer F."/>
            <person name="Land M."/>
            <person name="Hauser L."/>
            <person name="Woyke T."/>
            <person name="Lovley D."/>
            <person name="Kyrpides N."/>
            <person name="Ivanova N."/>
        </authorList>
    </citation>
    <scope>NUCLEOTIDE SEQUENCE [LARGE SCALE GENOMIC DNA]</scope>
    <source>
        <strain evidence="5">DSM 10642 / AEDII12DO</strain>
    </source>
</reference>
<dbReference type="PANTHER" id="PTHR43072">
    <property type="entry name" value="N-ACETYLTRANSFERASE"/>
    <property type="match status" value="1"/>
</dbReference>
<protein>
    <submittedName>
        <fullName evidence="4">GCN5-related N-acetyltransferase</fullName>
    </submittedName>
</protein>
<dbReference type="GeneID" id="8779829"/>
<dbReference type="InterPro" id="IPR000182">
    <property type="entry name" value="GNAT_dom"/>
</dbReference>
<feature type="domain" description="N-acetyltransferase" evidence="3">
    <location>
        <begin position="25"/>
        <end position="171"/>
    </location>
</feature>
<dbReference type="PROSITE" id="PS51186">
    <property type="entry name" value="GNAT"/>
    <property type="match status" value="1"/>
</dbReference>
<keyword evidence="5" id="KW-1185">Reference proteome</keyword>
<evidence type="ECO:0000313" key="4">
    <source>
        <dbReference type="EMBL" id="ADC66414.1"/>
    </source>
</evidence>
<dbReference type="RefSeq" id="WP_012966751.1">
    <property type="nucleotide sequence ID" value="NC_013849.1"/>
</dbReference>
<accession>D3S1F0</accession>